<dbReference type="Proteomes" id="UP001165101">
    <property type="component" value="Unassembled WGS sequence"/>
</dbReference>
<organism evidence="1 2">
    <name type="scientific">Candida boidinii</name>
    <name type="common">Yeast</name>
    <dbReference type="NCBI Taxonomy" id="5477"/>
    <lineage>
        <taxon>Eukaryota</taxon>
        <taxon>Fungi</taxon>
        <taxon>Dikarya</taxon>
        <taxon>Ascomycota</taxon>
        <taxon>Saccharomycotina</taxon>
        <taxon>Pichiomycetes</taxon>
        <taxon>Pichiales</taxon>
        <taxon>Pichiaceae</taxon>
        <taxon>Ogataea</taxon>
        <taxon>Ogataea/Candida clade</taxon>
    </lineage>
</organism>
<sequence length="383" mass="43319">MSSIPVTDIDSCPKDLDQIPITPPENELNFTDNNTFSSGSRLGSAANNHLDSTFFIPSDNFDSDFDSNSISNNNSITDLNNLSNSSNSFIIRTNSRKDLTNKENLNFTSLSNSGNSITTNNDLIQKSLTNLSDLNNNNNSKDLIVEKTFNFPIEILDNIIKYVYFDNPSDVYSINQNIKSFAKSISPVCSLFYLLSLKYLYKYGNFTRSRTFDHFLRNLLTSKNLLLGNYVEYLDFSEFTSIGLGRTGEMMNDIQMVTSNTILKCLKLTPNLKEFLASESIQSDIDYKILNYLFNDLPLLDTLDFCGCSGPKFSQAFKEMIILNTPDNVTNNINNINSNDNNNNNNNIETIDEESENVNFTINYNSNIKRLSFHDCTDLPTEI</sequence>
<name>A0ACB5TPU4_CANBO</name>
<evidence type="ECO:0000313" key="1">
    <source>
        <dbReference type="EMBL" id="GME92472.1"/>
    </source>
</evidence>
<reference evidence="1" key="1">
    <citation type="submission" date="2023-04" db="EMBL/GenBank/DDBJ databases">
        <title>Candida boidinii NBRC 1967.</title>
        <authorList>
            <person name="Ichikawa N."/>
            <person name="Sato H."/>
            <person name="Tonouchi N."/>
        </authorList>
    </citation>
    <scope>NUCLEOTIDE SEQUENCE</scope>
    <source>
        <strain evidence="1">NBRC 1967</strain>
    </source>
</reference>
<protein>
    <submittedName>
        <fullName evidence="1">Unnamed protein product</fullName>
    </submittedName>
</protein>
<evidence type="ECO:0000313" key="2">
    <source>
        <dbReference type="Proteomes" id="UP001165101"/>
    </source>
</evidence>
<proteinExistence type="predicted"/>
<comment type="caution">
    <text evidence="1">The sequence shown here is derived from an EMBL/GenBank/DDBJ whole genome shotgun (WGS) entry which is preliminary data.</text>
</comment>
<keyword evidence="2" id="KW-1185">Reference proteome</keyword>
<accession>A0ACB5TPU4</accession>
<gene>
    <name evidence="1" type="ORF">Cboi01_000276100</name>
</gene>
<dbReference type="EMBL" id="BSXV01001329">
    <property type="protein sequence ID" value="GME92472.1"/>
    <property type="molecule type" value="Genomic_DNA"/>
</dbReference>